<dbReference type="SUPFAM" id="SSF51556">
    <property type="entry name" value="Metallo-dependent hydrolases"/>
    <property type="match status" value="1"/>
</dbReference>
<evidence type="ECO:0000313" key="4">
    <source>
        <dbReference type="Proteomes" id="UP001230289"/>
    </source>
</evidence>
<reference evidence="3 4" key="1">
    <citation type="submission" date="2023-08" db="EMBL/GenBank/DDBJ databases">
        <title>Microbacterium sp. nov., isolated from a waste landfill.</title>
        <authorList>
            <person name="Wen W."/>
        </authorList>
    </citation>
    <scope>NUCLEOTIDE SEQUENCE [LARGE SCALE GENOMIC DNA]</scope>
    <source>
        <strain evidence="3 4">ASV81</strain>
    </source>
</reference>
<proteinExistence type="predicted"/>
<evidence type="ECO:0000313" key="3">
    <source>
        <dbReference type="EMBL" id="MDQ4214696.1"/>
    </source>
</evidence>
<sequence length="447" mass="47722">MSRIVITGGVVLTADDDSPVLRDVDVVIEDDTIVSIAPGAETTGAEVIDASGSIVMPGLIDTHLHAWEYGWRGTVMRKNGPVDYMKLLFQTSAGYSPQDVHDSIVGAGLETIANGVTGVLDFMHGATGTAEHTDAAVEAYRVTGQRALLEIGALRANSASDEDFSQSRAARIADVARLRDATRDDGLIDVGTALITPRPGPLWEMFVADVTESREIGARMTFHANEVGEFREMERSGLLGSDIVPSHGNRASRHELKALAEHGVVLSVSPHTEINSGKSPGVFIRAVEQGVKVAISIDTPPSIMPLSEFAQLTQLWASVTTFDRLDAREGGRYELDFDLDPQSFTLEDAVQAATVNGAVALGYDNLGRIAPGQLADVIVVRPTDAIALRDPAAYVVRATPHASEVSEVIIGGTVRKRGGRLVAADSIDIPAMNARSQERVLAMIEDR</sequence>
<dbReference type="InterPro" id="IPR011059">
    <property type="entry name" value="Metal-dep_hydrolase_composite"/>
</dbReference>
<dbReference type="Proteomes" id="UP001230289">
    <property type="component" value="Unassembled WGS sequence"/>
</dbReference>
<keyword evidence="4" id="KW-1185">Reference proteome</keyword>
<dbReference type="SUPFAM" id="SSF51338">
    <property type="entry name" value="Composite domain of metallo-dependent hydrolases"/>
    <property type="match status" value="1"/>
</dbReference>
<dbReference type="Gene3D" id="2.30.40.10">
    <property type="entry name" value="Urease, subunit C, domain 1"/>
    <property type="match status" value="1"/>
</dbReference>
<comment type="caution">
    <text evidence="3">The sequence shown here is derived from an EMBL/GenBank/DDBJ whole genome shotgun (WGS) entry which is preliminary data.</text>
</comment>
<feature type="domain" description="Amidohydrolase-related" evidence="2">
    <location>
        <begin position="54"/>
        <end position="413"/>
    </location>
</feature>
<name>A0ABU0XHV0_9MICO</name>
<dbReference type="Pfam" id="PF01979">
    <property type="entry name" value="Amidohydro_1"/>
    <property type="match status" value="1"/>
</dbReference>
<accession>A0ABU0XHV0</accession>
<dbReference type="EMBL" id="JAVFCB010000006">
    <property type="protein sequence ID" value="MDQ4214696.1"/>
    <property type="molecule type" value="Genomic_DNA"/>
</dbReference>
<dbReference type="Gene3D" id="3.20.20.140">
    <property type="entry name" value="Metal-dependent hydrolases"/>
    <property type="match status" value="1"/>
</dbReference>
<organism evidence="3 4">
    <name type="scientific">Microbacterium capsulatum</name>
    <dbReference type="NCBI Taxonomy" id="3041921"/>
    <lineage>
        <taxon>Bacteria</taxon>
        <taxon>Bacillati</taxon>
        <taxon>Actinomycetota</taxon>
        <taxon>Actinomycetes</taxon>
        <taxon>Micrococcales</taxon>
        <taxon>Microbacteriaceae</taxon>
        <taxon>Microbacterium</taxon>
    </lineage>
</organism>
<evidence type="ECO:0000259" key="2">
    <source>
        <dbReference type="Pfam" id="PF01979"/>
    </source>
</evidence>
<protein>
    <submittedName>
        <fullName evidence="3">Amidohydrolase family protein</fullName>
    </submittedName>
</protein>
<dbReference type="InterPro" id="IPR006680">
    <property type="entry name" value="Amidohydro-rel"/>
</dbReference>
<dbReference type="PANTHER" id="PTHR43794:SF11">
    <property type="entry name" value="AMIDOHYDROLASE-RELATED DOMAIN-CONTAINING PROTEIN"/>
    <property type="match status" value="1"/>
</dbReference>
<dbReference type="InterPro" id="IPR050287">
    <property type="entry name" value="MTA/SAH_deaminase"/>
</dbReference>
<dbReference type="PANTHER" id="PTHR43794">
    <property type="entry name" value="AMINOHYDROLASE SSNA-RELATED"/>
    <property type="match status" value="1"/>
</dbReference>
<gene>
    <name evidence="3" type="ORF">RBR11_12295</name>
</gene>
<keyword evidence="1" id="KW-0378">Hydrolase</keyword>
<dbReference type="RefSeq" id="WP_308489638.1">
    <property type="nucleotide sequence ID" value="NZ_JAVFCB010000006.1"/>
</dbReference>
<evidence type="ECO:0000256" key="1">
    <source>
        <dbReference type="ARBA" id="ARBA00022801"/>
    </source>
</evidence>
<dbReference type="InterPro" id="IPR032466">
    <property type="entry name" value="Metal_Hydrolase"/>
</dbReference>